<evidence type="ECO:0000256" key="1">
    <source>
        <dbReference type="PROSITE-ProRule" id="PRU00169"/>
    </source>
</evidence>
<dbReference type="AlphaFoldDB" id="I3YG63"/>
<organism evidence="4 5">
    <name type="scientific">Thiocystis violascens (strain ATCC 17096 / DSM 198 / 6111)</name>
    <name type="common">Chromatium violascens</name>
    <dbReference type="NCBI Taxonomy" id="765911"/>
    <lineage>
        <taxon>Bacteria</taxon>
        <taxon>Pseudomonadati</taxon>
        <taxon>Pseudomonadota</taxon>
        <taxon>Gammaproteobacteria</taxon>
        <taxon>Chromatiales</taxon>
        <taxon>Chromatiaceae</taxon>
        <taxon>Thiocystis</taxon>
    </lineage>
</organism>
<dbReference type="InterPro" id="IPR052020">
    <property type="entry name" value="Cyclic_di-GMP/3'3'-cGAMP_PDE"/>
</dbReference>
<evidence type="ECO:0000259" key="2">
    <source>
        <dbReference type="PROSITE" id="PS50110"/>
    </source>
</evidence>
<dbReference type="GO" id="GO:0008081">
    <property type="term" value="F:phosphoric diester hydrolase activity"/>
    <property type="evidence" value="ECO:0007669"/>
    <property type="project" value="UniProtKB-ARBA"/>
</dbReference>
<dbReference type="Gene3D" id="1.10.3210.10">
    <property type="entry name" value="Hypothetical protein af1432"/>
    <property type="match status" value="1"/>
</dbReference>
<name>I3YG63_THIV6</name>
<feature type="domain" description="Response regulatory" evidence="2">
    <location>
        <begin position="11"/>
        <end position="126"/>
    </location>
</feature>
<dbReference type="InterPro" id="IPR011006">
    <property type="entry name" value="CheY-like_superfamily"/>
</dbReference>
<dbReference type="eggNOG" id="COG3437">
    <property type="taxonomic scope" value="Bacteria"/>
</dbReference>
<dbReference type="Pfam" id="PF00072">
    <property type="entry name" value="Response_reg"/>
    <property type="match status" value="1"/>
</dbReference>
<evidence type="ECO:0000313" key="4">
    <source>
        <dbReference type="EMBL" id="AFL75981.1"/>
    </source>
</evidence>
<feature type="domain" description="HD-GYP" evidence="3">
    <location>
        <begin position="153"/>
        <end position="364"/>
    </location>
</feature>
<dbReference type="EMBL" id="CP003154">
    <property type="protein sequence ID" value="AFL75981.1"/>
    <property type="molecule type" value="Genomic_DNA"/>
</dbReference>
<accession>I3YG63</accession>
<dbReference type="PROSITE" id="PS51832">
    <property type="entry name" value="HD_GYP"/>
    <property type="match status" value="1"/>
</dbReference>
<protein>
    <submittedName>
        <fullName evidence="4">Response regulator containing a CheY-like receiver domain and an HD-GYP domain</fullName>
    </submittedName>
</protein>
<dbReference type="HOGENOM" id="CLU_000445_92_10_6"/>
<dbReference type="Pfam" id="PF13487">
    <property type="entry name" value="HD_5"/>
    <property type="match status" value="1"/>
</dbReference>
<dbReference type="PROSITE" id="PS50110">
    <property type="entry name" value="RESPONSE_REGULATORY"/>
    <property type="match status" value="1"/>
</dbReference>
<dbReference type="InterPro" id="IPR001789">
    <property type="entry name" value="Sig_transdc_resp-reg_receiver"/>
</dbReference>
<dbReference type="InterPro" id="IPR037522">
    <property type="entry name" value="HD_GYP_dom"/>
</dbReference>
<dbReference type="CDD" id="cd19920">
    <property type="entry name" value="REC_PA4781-like"/>
    <property type="match status" value="1"/>
</dbReference>
<dbReference type="KEGG" id="tvi:Thivi_4163"/>
<keyword evidence="1" id="KW-0597">Phosphoprotein</keyword>
<dbReference type="CDD" id="cd00077">
    <property type="entry name" value="HDc"/>
    <property type="match status" value="1"/>
</dbReference>
<dbReference type="PANTHER" id="PTHR45228">
    <property type="entry name" value="CYCLIC DI-GMP PHOSPHODIESTERASE TM_0186-RELATED"/>
    <property type="match status" value="1"/>
</dbReference>
<evidence type="ECO:0000259" key="3">
    <source>
        <dbReference type="PROSITE" id="PS51832"/>
    </source>
</evidence>
<dbReference type="PANTHER" id="PTHR45228:SF5">
    <property type="entry name" value="CYCLIC DI-GMP PHOSPHODIESTERASE VC_1348-RELATED"/>
    <property type="match status" value="1"/>
</dbReference>
<dbReference type="Proteomes" id="UP000006062">
    <property type="component" value="Chromosome"/>
</dbReference>
<dbReference type="InterPro" id="IPR003607">
    <property type="entry name" value="HD/PDEase_dom"/>
</dbReference>
<dbReference type="SMART" id="SM00448">
    <property type="entry name" value="REC"/>
    <property type="match status" value="1"/>
</dbReference>
<reference evidence="4 5" key="1">
    <citation type="submission" date="2012-06" db="EMBL/GenBank/DDBJ databases">
        <title>Complete sequence of Thiocystis violascens DSM 198.</title>
        <authorList>
            <consortium name="US DOE Joint Genome Institute"/>
            <person name="Lucas S."/>
            <person name="Han J."/>
            <person name="Lapidus A."/>
            <person name="Cheng J.-F."/>
            <person name="Goodwin L."/>
            <person name="Pitluck S."/>
            <person name="Peters L."/>
            <person name="Ovchinnikova G."/>
            <person name="Teshima H."/>
            <person name="Detter J.C."/>
            <person name="Han C."/>
            <person name="Tapia R."/>
            <person name="Land M."/>
            <person name="Hauser L."/>
            <person name="Kyrpides N."/>
            <person name="Ivanova N."/>
            <person name="Pagani I."/>
            <person name="Vogl K."/>
            <person name="Liu Z."/>
            <person name="Frigaard N.-U."/>
            <person name="Bryant D."/>
            <person name="Woyke T."/>
        </authorList>
    </citation>
    <scope>NUCLEOTIDE SEQUENCE [LARGE SCALE GENOMIC DNA]</scope>
    <source>
        <strain evidence="5">ATCC 17096 / DSM 198 / 6111</strain>
    </source>
</reference>
<dbReference type="SMART" id="SM00471">
    <property type="entry name" value="HDc"/>
    <property type="match status" value="1"/>
</dbReference>
<gene>
    <name evidence="4" type="ordered locus">Thivi_4163</name>
</gene>
<dbReference type="RefSeq" id="WP_014780364.1">
    <property type="nucleotide sequence ID" value="NC_018012.1"/>
</dbReference>
<keyword evidence="5" id="KW-1185">Reference proteome</keyword>
<dbReference type="STRING" id="765911.Thivi_4163"/>
<proteinExistence type="predicted"/>
<dbReference type="GO" id="GO:0000160">
    <property type="term" value="P:phosphorelay signal transduction system"/>
    <property type="evidence" value="ECO:0007669"/>
    <property type="project" value="InterPro"/>
</dbReference>
<dbReference type="SUPFAM" id="SSF52172">
    <property type="entry name" value="CheY-like"/>
    <property type="match status" value="1"/>
</dbReference>
<dbReference type="Gene3D" id="3.40.50.2300">
    <property type="match status" value="1"/>
</dbReference>
<evidence type="ECO:0000313" key="5">
    <source>
        <dbReference type="Proteomes" id="UP000006062"/>
    </source>
</evidence>
<dbReference type="SUPFAM" id="SSF109604">
    <property type="entry name" value="HD-domain/PDEase-like"/>
    <property type="match status" value="1"/>
</dbReference>
<feature type="modified residue" description="4-aspartylphosphate" evidence="1">
    <location>
        <position position="59"/>
    </location>
</feature>
<sequence>MMAPLELERPTILVVDDTPANLSLLGQILKDDYRVKLANHGQRALDLATAAPPDLLLCDVMMPGMNGFEVCRRLKANPETARIPVIFVTAAMDVEDERLGFEVGAVDYIHKPVTPPIVLARIKTHLQIKRWQDFMEDQSAWLQQEVARQVNQVLQLQSSAIHVMVSMAEFRDEETGNHIRRTQEYVRMLGDWMMRQGLYPEELTPATVDQMAQAAPLHDIGKIAIPDHILLKPAQLNSDEFEIMKTHSLRGFEILEQARQSMGHDHPQLFYASQITRHHHERWDGSGYPDGLSGAAIPLAARLMAVADVYDALRSSRPYKRPFTHAATLNLIEEGRGRHFDPDVVDAFMALESEFAEIAETLADR</sequence>